<dbReference type="InterPro" id="IPR000834">
    <property type="entry name" value="Peptidase_M14"/>
</dbReference>
<proteinExistence type="inferred from homology"/>
<comment type="cofactor">
    <cofactor evidence="1">
        <name>Zn(2+)</name>
        <dbReference type="ChEBI" id="CHEBI:29105"/>
    </cofactor>
</comment>
<evidence type="ECO:0000256" key="5">
    <source>
        <dbReference type="ARBA" id="ARBA00022723"/>
    </source>
</evidence>
<dbReference type="GO" id="GO:0008270">
    <property type="term" value="F:zinc ion binding"/>
    <property type="evidence" value="ECO:0007669"/>
    <property type="project" value="InterPro"/>
</dbReference>
<dbReference type="FunFam" id="3.40.630.10:FF:000084">
    <property type="entry name" value="Carboxypeptidase B2"/>
    <property type="match status" value="1"/>
</dbReference>
<dbReference type="PANTHER" id="PTHR11705:SF140">
    <property type="entry name" value="FI02848P-RELATED"/>
    <property type="match status" value="1"/>
</dbReference>
<keyword evidence="10" id="KW-1015">Disulfide bond</keyword>
<evidence type="ECO:0000256" key="4">
    <source>
        <dbReference type="ARBA" id="ARBA00022670"/>
    </source>
</evidence>
<feature type="active site" description="Proton donor/acceptor" evidence="11">
    <location>
        <position position="383"/>
    </location>
</feature>
<evidence type="ECO:0000256" key="2">
    <source>
        <dbReference type="ARBA" id="ARBA00005988"/>
    </source>
</evidence>
<sequence length="422" mass="47825">MNSLILLCVFAFAYAKHEMYIGYKSYYISPSHENQFQALASLENEYQIDVLTRPIFGRDGLVLVKPEYRESFLDALDKYGIKYRIHVDDVKAQLDYEDAILELRRNQTRSTERLSYTSYHDWPVIEEYIDGIAHRYPDLVKLVNAARTFEGRNLKYLKISTTNFEDASKPVVVVDAAIHAREWATIPVATWAIRKLVEDVTEPDLLNNFDWVIFPVANPDGYTFSLNTQRFWRKTRSIVSPNTKRCPGVDGNRNYDFHWNTVGTSTNPCAENYGGPKAFSEIETRIVRDILDEHLSRISLYLTIHSHGSMILYPWGHDGSLSHHALGLHTVGIEMADAIHTKALSHFPRYVVGNAALVLRYAASGASEDYAHSVGVPLSYTYELPGGGRGFFLDPIYIKQVATETWEGIVAGASKSGILFRA</sequence>
<dbReference type="SMART" id="SM00631">
    <property type="entry name" value="Zn_pept"/>
    <property type="match status" value="1"/>
</dbReference>
<dbReference type="RefSeq" id="XP_028026319.1">
    <property type="nucleotide sequence ID" value="XM_028170518.1"/>
</dbReference>
<reference evidence="15" key="1">
    <citation type="submission" date="2025-08" db="UniProtKB">
        <authorList>
            <consortium name="RefSeq"/>
        </authorList>
    </citation>
    <scope>IDENTIFICATION</scope>
    <source>
        <tissue evidence="15">Silk gland</tissue>
    </source>
</reference>
<feature type="chain" id="PRO_5026844319" evidence="12">
    <location>
        <begin position="16"/>
        <end position="422"/>
    </location>
</feature>
<feature type="domain" description="Peptidase M14" evidence="13">
    <location>
        <begin position="118"/>
        <end position="416"/>
    </location>
</feature>
<organism evidence="14 15">
    <name type="scientific">Bombyx mandarina</name>
    <name type="common">Wild silk moth</name>
    <name type="synonym">Wild silkworm</name>
    <dbReference type="NCBI Taxonomy" id="7092"/>
    <lineage>
        <taxon>Eukaryota</taxon>
        <taxon>Metazoa</taxon>
        <taxon>Ecdysozoa</taxon>
        <taxon>Arthropoda</taxon>
        <taxon>Hexapoda</taxon>
        <taxon>Insecta</taxon>
        <taxon>Pterygota</taxon>
        <taxon>Neoptera</taxon>
        <taxon>Endopterygota</taxon>
        <taxon>Lepidoptera</taxon>
        <taxon>Glossata</taxon>
        <taxon>Ditrysia</taxon>
        <taxon>Bombycoidea</taxon>
        <taxon>Bombycidae</taxon>
        <taxon>Bombycinae</taxon>
        <taxon>Bombyx</taxon>
    </lineage>
</organism>
<dbReference type="PANTHER" id="PTHR11705">
    <property type="entry name" value="PROTEASE FAMILY M14 CARBOXYPEPTIDASE A,B"/>
    <property type="match status" value="1"/>
</dbReference>
<dbReference type="Pfam" id="PF02244">
    <property type="entry name" value="Propep_M14"/>
    <property type="match status" value="1"/>
</dbReference>
<evidence type="ECO:0000256" key="10">
    <source>
        <dbReference type="ARBA" id="ARBA00023157"/>
    </source>
</evidence>
<evidence type="ECO:0000313" key="15">
    <source>
        <dbReference type="RefSeq" id="XP_028026319.1"/>
    </source>
</evidence>
<keyword evidence="7" id="KW-0378">Hydrolase</keyword>
<dbReference type="AlphaFoldDB" id="A0A6J2JCS0"/>
<dbReference type="PRINTS" id="PR00765">
    <property type="entry name" value="CRBOXYPTASEA"/>
</dbReference>
<keyword evidence="9" id="KW-0482">Metalloprotease</keyword>
<evidence type="ECO:0000256" key="12">
    <source>
        <dbReference type="SAM" id="SignalP"/>
    </source>
</evidence>
<dbReference type="KEGG" id="bman:114240087"/>
<dbReference type="InterPro" id="IPR036990">
    <property type="entry name" value="M14A-like_propep"/>
</dbReference>
<keyword evidence="14" id="KW-1185">Reference proteome</keyword>
<evidence type="ECO:0000256" key="7">
    <source>
        <dbReference type="ARBA" id="ARBA00022801"/>
    </source>
</evidence>
<evidence type="ECO:0000256" key="8">
    <source>
        <dbReference type="ARBA" id="ARBA00022833"/>
    </source>
</evidence>
<dbReference type="SUPFAM" id="SSF53187">
    <property type="entry name" value="Zn-dependent exopeptidases"/>
    <property type="match status" value="1"/>
</dbReference>
<name>A0A6J2JCS0_BOMMA</name>
<evidence type="ECO:0000256" key="1">
    <source>
        <dbReference type="ARBA" id="ARBA00001947"/>
    </source>
</evidence>
<dbReference type="Pfam" id="PF00246">
    <property type="entry name" value="Peptidase_M14"/>
    <property type="match status" value="1"/>
</dbReference>
<evidence type="ECO:0000259" key="13">
    <source>
        <dbReference type="PROSITE" id="PS52035"/>
    </source>
</evidence>
<keyword evidence="4" id="KW-0645">Protease</keyword>
<dbReference type="PROSITE" id="PS52035">
    <property type="entry name" value="PEPTIDASE_M14"/>
    <property type="match status" value="1"/>
</dbReference>
<protein>
    <submittedName>
        <fullName evidence="15">Carboxypeptidase B-like</fullName>
    </submittedName>
</protein>
<gene>
    <name evidence="15" type="primary">LOC114240087</name>
</gene>
<accession>A0A6J2JCS0</accession>
<dbReference type="Proteomes" id="UP000504629">
    <property type="component" value="Unplaced"/>
</dbReference>
<comment type="similarity">
    <text evidence="2 11">Belongs to the peptidase M14 family.</text>
</comment>
<keyword evidence="5" id="KW-0479">Metal-binding</keyword>
<dbReference type="GO" id="GO:0005615">
    <property type="term" value="C:extracellular space"/>
    <property type="evidence" value="ECO:0007669"/>
    <property type="project" value="TreeGrafter"/>
</dbReference>
<dbReference type="GO" id="GO:0006508">
    <property type="term" value="P:proteolysis"/>
    <property type="evidence" value="ECO:0007669"/>
    <property type="project" value="UniProtKB-KW"/>
</dbReference>
<evidence type="ECO:0000256" key="6">
    <source>
        <dbReference type="ARBA" id="ARBA00022729"/>
    </source>
</evidence>
<keyword evidence="8" id="KW-0862">Zinc</keyword>
<dbReference type="GO" id="GO:0004181">
    <property type="term" value="F:metallocarboxypeptidase activity"/>
    <property type="evidence" value="ECO:0007669"/>
    <property type="project" value="InterPro"/>
</dbReference>
<dbReference type="Gene3D" id="3.30.70.340">
    <property type="entry name" value="Metallocarboxypeptidase-like"/>
    <property type="match status" value="1"/>
</dbReference>
<evidence type="ECO:0000256" key="11">
    <source>
        <dbReference type="PROSITE-ProRule" id="PRU01379"/>
    </source>
</evidence>
<dbReference type="Gene3D" id="3.40.630.10">
    <property type="entry name" value="Zn peptidases"/>
    <property type="match status" value="1"/>
</dbReference>
<evidence type="ECO:0000313" key="14">
    <source>
        <dbReference type="Proteomes" id="UP000504629"/>
    </source>
</evidence>
<feature type="signal peptide" evidence="12">
    <location>
        <begin position="1"/>
        <end position="15"/>
    </location>
</feature>
<keyword evidence="3" id="KW-0121">Carboxypeptidase</keyword>
<evidence type="ECO:0000256" key="3">
    <source>
        <dbReference type="ARBA" id="ARBA00022645"/>
    </source>
</evidence>
<keyword evidence="6 12" id="KW-0732">Signal</keyword>
<dbReference type="GeneID" id="114240087"/>
<evidence type="ECO:0000256" key="9">
    <source>
        <dbReference type="ARBA" id="ARBA00023049"/>
    </source>
</evidence>
<dbReference type="InterPro" id="IPR003146">
    <property type="entry name" value="M14A_act_pep"/>
</dbReference>
<dbReference type="OrthoDB" id="3626597at2759"/>
<dbReference type="SUPFAM" id="SSF54897">
    <property type="entry name" value="Protease propeptides/inhibitors"/>
    <property type="match status" value="1"/>
</dbReference>